<evidence type="ECO:0000256" key="10">
    <source>
        <dbReference type="RuleBase" id="RU363039"/>
    </source>
</evidence>
<dbReference type="GO" id="GO:0004825">
    <property type="term" value="F:methionine-tRNA ligase activity"/>
    <property type="evidence" value="ECO:0007669"/>
    <property type="project" value="UniProtKB-EC"/>
</dbReference>
<evidence type="ECO:0000256" key="1">
    <source>
        <dbReference type="ARBA" id="ARBA00012838"/>
    </source>
</evidence>
<evidence type="ECO:0000256" key="5">
    <source>
        <dbReference type="ARBA" id="ARBA00022917"/>
    </source>
</evidence>
<proteinExistence type="inferred from homology"/>
<evidence type="ECO:0000313" key="13">
    <source>
        <dbReference type="Proteomes" id="UP001177023"/>
    </source>
</evidence>
<evidence type="ECO:0000313" key="12">
    <source>
        <dbReference type="EMBL" id="CAJ0564923.1"/>
    </source>
</evidence>
<dbReference type="InterPro" id="IPR014729">
    <property type="entry name" value="Rossmann-like_a/b/a_fold"/>
</dbReference>
<evidence type="ECO:0000256" key="4">
    <source>
        <dbReference type="ARBA" id="ARBA00022840"/>
    </source>
</evidence>
<dbReference type="FunFam" id="2.170.220.10:FF:000001">
    <property type="entry name" value="methionine--tRNA ligase, mitochondrial"/>
    <property type="match status" value="1"/>
</dbReference>
<dbReference type="Gene3D" id="3.40.50.620">
    <property type="entry name" value="HUPs"/>
    <property type="match status" value="1"/>
</dbReference>
<reference evidence="12" key="1">
    <citation type="submission" date="2023-06" db="EMBL/GenBank/DDBJ databases">
        <authorList>
            <person name="Delattre M."/>
        </authorList>
    </citation>
    <scope>NUCLEOTIDE SEQUENCE</scope>
    <source>
        <strain evidence="12">AF72</strain>
    </source>
</reference>
<evidence type="ECO:0000256" key="7">
    <source>
        <dbReference type="ARBA" id="ARBA00026124"/>
    </source>
</evidence>
<protein>
    <recommendedName>
        <fullName evidence="7">Methionine--tRNA ligase, mitochondrial</fullName>
        <ecNumber evidence="1">6.1.1.10</ecNumber>
    </recommendedName>
    <alternativeName>
        <fullName evidence="8">Mitochondrial methionyl-tRNA synthetase</fullName>
    </alternativeName>
</protein>
<dbReference type="InterPro" id="IPR033911">
    <property type="entry name" value="MetRS_core"/>
</dbReference>
<name>A0AA36FS28_9BILA</name>
<dbReference type="Pfam" id="PF09334">
    <property type="entry name" value="tRNA-synt_1g"/>
    <property type="match status" value="1"/>
</dbReference>
<dbReference type="Gene3D" id="2.170.220.10">
    <property type="match status" value="1"/>
</dbReference>
<dbReference type="PANTHER" id="PTHR43326:SF1">
    <property type="entry name" value="METHIONINE--TRNA LIGASE, MITOCHONDRIAL"/>
    <property type="match status" value="1"/>
</dbReference>
<evidence type="ECO:0000256" key="3">
    <source>
        <dbReference type="ARBA" id="ARBA00022741"/>
    </source>
</evidence>
<dbReference type="AlphaFoldDB" id="A0AA36FS28"/>
<comment type="similarity">
    <text evidence="10">Belongs to the class-I aminoacyl-tRNA synthetase family.</text>
</comment>
<dbReference type="EC" id="6.1.1.10" evidence="1"/>
<keyword evidence="2 10" id="KW-0436">Ligase</keyword>
<keyword evidence="5 10" id="KW-0648">Protein biosynthesis</keyword>
<dbReference type="CDD" id="cd00814">
    <property type="entry name" value="MetRS_core"/>
    <property type="match status" value="1"/>
</dbReference>
<dbReference type="GO" id="GO:0006431">
    <property type="term" value="P:methionyl-tRNA aminoacylation"/>
    <property type="evidence" value="ECO:0007669"/>
    <property type="project" value="InterPro"/>
</dbReference>
<dbReference type="SUPFAM" id="SSF47323">
    <property type="entry name" value="Anticodon-binding domain of a subclass of class I aminoacyl-tRNA synthetases"/>
    <property type="match status" value="1"/>
</dbReference>
<sequence length="492" mass="56412">MRIRSGYLCVRLELRRLRHSFVTTPIFYVNAAPHLGHLYSAVLADATHRWEKLRAPEDRHLFSTGTDEHGSKIQKAALEKNVLPSAHCQDVSGSFRRLFDQFDIFYTDYIRTTEDRHKQTVQTVWKRLADAGLIYKGTYGGWYSIVDECFYTDAEVTKTRDKAKNEITIAKETKAPVEWVEETNYMFRLSEFRESTRKILETDLIQPDHYKSLALQELSISRDDLSVSRDSSRLQWGIPVPDDPQQTIYVWLDALTNYLTVNGYPDAMQLPAPTCQIIGKEIVRFHAVYWLAFLQALKLPIPEKIFVHGHWLVDGVKMSKSVGNVVDPLDLVKTLGSDGVRFFLLSRGVLRDNCNFSKNNAVHLLNGVFAKIIGSLLKRATYAGWNGRQVYPVYSNPPEKCARDVEELIGELNAIRGSVEQQYDQLRFYEGIEQVTQLLKRAARTMESAQLMKEPDERKRDSVLCVVFEALRIGSILLSPIVPRLAKHTLER</sequence>
<evidence type="ECO:0000256" key="6">
    <source>
        <dbReference type="ARBA" id="ARBA00023146"/>
    </source>
</evidence>
<evidence type="ECO:0000256" key="9">
    <source>
        <dbReference type="ARBA" id="ARBA00047364"/>
    </source>
</evidence>
<evidence type="ECO:0000256" key="8">
    <source>
        <dbReference type="ARBA" id="ARBA00030331"/>
    </source>
</evidence>
<keyword evidence="13" id="KW-1185">Reference proteome</keyword>
<dbReference type="InterPro" id="IPR023457">
    <property type="entry name" value="Met-tRNA_synth_2"/>
</dbReference>
<keyword evidence="4 10" id="KW-0067">ATP-binding</keyword>
<dbReference type="GO" id="GO:0005524">
    <property type="term" value="F:ATP binding"/>
    <property type="evidence" value="ECO:0007669"/>
    <property type="project" value="UniProtKB-KW"/>
</dbReference>
<dbReference type="PRINTS" id="PR01041">
    <property type="entry name" value="TRNASYNTHMET"/>
</dbReference>
<keyword evidence="3 10" id="KW-0547">Nucleotide-binding</keyword>
<dbReference type="Gene3D" id="1.10.730.10">
    <property type="entry name" value="Isoleucyl-tRNA Synthetase, Domain 1"/>
    <property type="match status" value="1"/>
</dbReference>
<dbReference type="PANTHER" id="PTHR43326">
    <property type="entry name" value="METHIONYL-TRNA SYNTHETASE"/>
    <property type="match status" value="1"/>
</dbReference>
<gene>
    <name evidence="12" type="ORF">MSPICULIGERA_LOCUS3587</name>
</gene>
<keyword evidence="6 10" id="KW-0030">Aminoacyl-tRNA synthetase</keyword>
<feature type="non-terminal residue" evidence="12">
    <location>
        <position position="1"/>
    </location>
</feature>
<dbReference type="InterPro" id="IPR014758">
    <property type="entry name" value="Met-tRNA_synth"/>
</dbReference>
<dbReference type="GO" id="GO:0005739">
    <property type="term" value="C:mitochondrion"/>
    <property type="evidence" value="ECO:0007669"/>
    <property type="project" value="UniProtKB-ARBA"/>
</dbReference>
<accession>A0AA36FS28</accession>
<dbReference type="SUPFAM" id="SSF52374">
    <property type="entry name" value="Nucleotidylyl transferase"/>
    <property type="match status" value="1"/>
</dbReference>
<evidence type="ECO:0000256" key="2">
    <source>
        <dbReference type="ARBA" id="ARBA00022598"/>
    </source>
</evidence>
<dbReference type="InterPro" id="IPR009080">
    <property type="entry name" value="tRNAsynth_Ia_anticodon-bd"/>
</dbReference>
<comment type="caution">
    <text evidence="12">The sequence shown here is derived from an EMBL/GenBank/DDBJ whole genome shotgun (WGS) entry which is preliminary data.</text>
</comment>
<dbReference type="NCBIfam" id="TIGR00398">
    <property type="entry name" value="metG"/>
    <property type="match status" value="1"/>
</dbReference>
<dbReference type="Proteomes" id="UP001177023">
    <property type="component" value="Unassembled WGS sequence"/>
</dbReference>
<dbReference type="InterPro" id="IPR015413">
    <property type="entry name" value="Methionyl/Leucyl_tRNA_Synth"/>
</dbReference>
<organism evidence="12 13">
    <name type="scientific">Mesorhabditis spiculigera</name>
    <dbReference type="NCBI Taxonomy" id="96644"/>
    <lineage>
        <taxon>Eukaryota</taxon>
        <taxon>Metazoa</taxon>
        <taxon>Ecdysozoa</taxon>
        <taxon>Nematoda</taxon>
        <taxon>Chromadorea</taxon>
        <taxon>Rhabditida</taxon>
        <taxon>Rhabditina</taxon>
        <taxon>Rhabditomorpha</taxon>
        <taxon>Rhabditoidea</taxon>
        <taxon>Rhabditidae</taxon>
        <taxon>Mesorhabditinae</taxon>
        <taxon>Mesorhabditis</taxon>
    </lineage>
</organism>
<dbReference type="EMBL" id="CATQJA010000942">
    <property type="protein sequence ID" value="CAJ0564923.1"/>
    <property type="molecule type" value="Genomic_DNA"/>
</dbReference>
<feature type="domain" description="Methionyl/Leucyl tRNA synthetase" evidence="11">
    <location>
        <begin position="21"/>
        <end position="380"/>
    </location>
</feature>
<comment type="catalytic activity">
    <reaction evidence="9">
        <text>tRNA(Met) + L-methionine + ATP = L-methionyl-tRNA(Met) + AMP + diphosphate</text>
        <dbReference type="Rhea" id="RHEA:13481"/>
        <dbReference type="Rhea" id="RHEA-COMP:9667"/>
        <dbReference type="Rhea" id="RHEA-COMP:9698"/>
        <dbReference type="ChEBI" id="CHEBI:30616"/>
        <dbReference type="ChEBI" id="CHEBI:33019"/>
        <dbReference type="ChEBI" id="CHEBI:57844"/>
        <dbReference type="ChEBI" id="CHEBI:78442"/>
        <dbReference type="ChEBI" id="CHEBI:78530"/>
        <dbReference type="ChEBI" id="CHEBI:456215"/>
        <dbReference type="EC" id="6.1.1.10"/>
    </reaction>
</comment>
<evidence type="ECO:0000259" key="11">
    <source>
        <dbReference type="Pfam" id="PF09334"/>
    </source>
</evidence>